<organism evidence="1 2">
    <name type="scientific">Flavobacterium litorale</name>
    <dbReference type="NCBI Taxonomy" id="2856519"/>
    <lineage>
        <taxon>Bacteria</taxon>
        <taxon>Pseudomonadati</taxon>
        <taxon>Bacteroidota</taxon>
        <taxon>Flavobacteriia</taxon>
        <taxon>Flavobacteriales</taxon>
        <taxon>Flavobacteriaceae</taxon>
        <taxon>Flavobacterium</taxon>
    </lineage>
</organism>
<dbReference type="Proteomes" id="UP000825381">
    <property type="component" value="Chromosome"/>
</dbReference>
<dbReference type="EMBL" id="CP080429">
    <property type="protein sequence ID" value="QYJ68749.1"/>
    <property type="molecule type" value="Genomic_DNA"/>
</dbReference>
<name>A0ABX8V7C6_9FLAO</name>
<proteinExistence type="predicted"/>
<keyword evidence="2" id="KW-1185">Reference proteome</keyword>
<reference evidence="1 2" key="1">
    <citation type="submission" date="2021-07" db="EMBL/GenBank/DDBJ databases">
        <title>Flavobacterium WSW3-B6 sp.nov, isolated from seaweed.</title>
        <authorList>
            <person name="Muhammad N."/>
            <person name="Ho H."/>
            <person name="Lee Y.-J."/>
            <person name="Nguyen T."/>
            <person name="Ho J."/>
            <person name="Kim S.-G."/>
        </authorList>
    </citation>
    <scope>NUCLEOTIDE SEQUENCE [LARGE SCALE GENOMIC DNA]</scope>
    <source>
        <strain evidence="1 2">WSW3-B6</strain>
    </source>
</reference>
<sequence length="117" mass="13773">MKEIEQIYHNDFGVAFHWIKNNRVLNERVQLVFKETGFYLEFHELDEFKLLLQATLSQYQCNSCVYKQSCRKMLLKTPIEGVDLAVNPKELHLIKDLVEGTLFNLSLDTYINELCSN</sequence>
<accession>A0ABX8V7C6</accession>
<evidence type="ECO:0000313" key="1">
    <source>
        <dbReference type="EMBL" id="QYJ68749.1"/>
    </source>
</evidence>
<dbReference type="RefSeq" id="WP_220641088.1">
    <property type="nucleotide sequence ID" value="NZ_CP080429.1"/>
</dbReference>
<gene>
    <name evidence="1" type="ORF">K1I41_02390</name>
</gene>
<protein>
    <submittedName>
        <fullName evidence="1">Uncharacterized protein</fullName>
    </submittedName>
</protein>
<evidence type="ECO:0000313" key="2">
    <source>
        <dbReference type="Proteomes" id="UP000825381"/>
    </source>
</evidence>